<keyword evidence="2" id="KW-1185">Reference proteome</keyword>
<evidence type="ECO:0000313" key="2">
    <source>
        <dbReference type="Proteomes" id="UP000236416"/>
    </source>
</evidence>
<dbReference type="AlphaFoldDB" id="A0A2K4MLX4"/>
<gene>
    <name evidence="1" type="ORF">C2134_13630</name>
</gene>
<dbReference type="EMBL" id="PPTF01000065">
    <property type="protein sequence ID" value="POA98058.1"/>
    <property type="molecule type" value="Genomic_DNA"/>
</dbReference>
<evidence type="ECO:0000313" key="1">
    <source>
        <dbReference type="EMBL" id="POA98058.1"/>
    </source>
</evidence>
<protein>
    <submittedName>
        <fullName evidence="1">Uncharacterized protein</fullName>
    </submittedName>
</protein>
<reference evidence="1 2" key="1">
    <citation type="submission" date="2018-01" db="EMBL/GenBank/DDBJ databases">
        <title>Genomic Sequence of Chromobacterium MWU13-2610 from wild cranberry bogs within the Cape Cod National Seashore.</title>
        <authorList>
            <person name="O'Hara-Hanley K."/>
            <person name="Soby S."/>
            <person name="Harrison A."/>
        </authorList>
    </citation>
    <scope>NUCLEOTIDE SEQUENCE [LARGE SCALE GENOMIC DNA]</scope>
    <source>
        <strain evidence="1 2">MWU13-2610</strain>
    </source>
</reference>
<accession>A0A2K4MLX4</accession>
<proteinExistence type="predicted"/>
<comment type="caution">
    <text evidence="1">The sequence shown here is derived from an EMBL/GenBank/DDBJ whole genome shotgun (WGS) entry which is preliminary data.</text>
</comment>
<organism evidence="1 2">
    <name type="scientific">Chromobacterium sinusclupearum</name>
    <dbReference type="NCBI Taxonomy" id="2077146"/>
    <lineage>
        <taxon>Bacteria</taxon>
        <taxon>Pseudomonadati</taxon>
        <taxon>Pseudomonadota</taxon>
        <taxon>Betaproteobacteria</taxon>
        <taxon>Neisseriales</taxon>
        <taxon>Chromobacteriaceae</taxon>
        <taxon>Chromobacterium</taxon>
    </lineage>
</organism>
<name>A0A2K4MLX4_9NEIS</name>
<dbReference type="Proteomes" id="UP000236416">
    <property type="component" value="Unassembled WGS sequence"/>
</dbReference>
<sequence length="68" mass="7472">MAIGPVWVVQDTDTGLFLYPSPDGDVGYTKFLSDAGRFDSAESAIETAKFHLGAQFHVAHFYDTLPSY</sequence>